<organism evidence="7 8">
    <name type="scientific">Mucilaginibacter mallensis</name>
    <dbReference type="NCBI Taxonomy" id="652787"/>
    <lineage>
        <taxon>Bacteria</taxon>
        <taxon>Pseudomonadati</taxon>
        <taxon>Bacteroidota</taxon>
        <taxon>Sphingobacteriia</taxon>
        <taxon>Sphingobacteriales</taxon>
        <taxon>Sphingobacteriaceae</taxon>
        <taxon>Mucilaginibacter</taxon>
    </lineage>
</organism>
<evidence type="ECO:0000256" key="3">
    <source>
        <dbReference type="ARBA" id="ARBA00023082"/>
    </source>
</evidence>
<feature type="domain" description="RNA polymerase sigma-70 region 2" evidence="5">
    <location>
        <begin position="8"/>
        <end position="75"/>
    </location>
</feature>
<protein>
    <submittedName>
        <fullName evidence="7">RNA polymerase sigma-70 factor, ECF subfamily</fullName>
    </submittedName>
</protein>
<dbReference type="InterPro" id="IPR013325">
    <property type="entry name" value="RNA_pol_sigma_r2"/>
</dbReference>
<keyword evidence="4" id="KW-0804">Transcription</keyword>
<dbReference type="GO" id="GO:0003677">
    <property type="term" value="F:DNA binding"/>
    <property type="evidence" value="ECO:0007669"/>
    <property type="project" value="InterPro"/>
</dbReference>
<dbReference type="InterPro" id="IPR007627">
    <property type="entry name" value="RNA_pol_sigma70_r2"/>
</dbReference>
<accession>A0A1H1SDN7</accession>
<dbReference type="GO" id="GO:0006352">
    <property type="term" value="P:DNA-templated transcription initiation"/>
    <property type="evidence" value="ECO:0007669"/>
    <property type="project" value="InterPro"/>
</dbReference>
<dbReference type="SUPFAM" id="SSF88659">
    <property type="entry name" value="Sigma3 and sigma4 domains of RNA polymerase sigma factors"/>
    <property type="match status" value="1"/>
</dbReference>
<sequence length="160" mass="18810">MKEQFLLLITENEGLIFKVCNMYCNNKEDKEDLFQDIVLQLWRSYSTFKGDSKVTTWMYRIAINNAITRLRKETKREKFAELDGEAFQVPHTDNGELEERITAMYEAIKKLTEIERAITMLYMDDCSYKEISEILGLSETNIGFKLNKIKSRLKTLVNTL</sequence>
<evidence type="ECO:0000313" key="8">
    <source>
        <dbReference type="Proteomes" id="UP000199679"/>
    </source>
</evidence>
<evidence type="ECO:0000256" key="4">
    <source>
        <dbReference type="ARBA" id="ARBA00023163"/>
    </source>
</evidence>
<dbReference type="SUPFAM" id="SSF88946">
    <property type="entry name" value="Sigma2 domain of RNA polymerase sigma factors"/>
    <property type="match status" value="1"/>
</dbReference>
<feature type="domain" description="RNA polymerase sigma factor 70 region 4 type 2" evidence="6">
    <location>
        <begin position="103"/>
        <end position="153"/>
    </location>
</feature>
<evidence type="ECO:0000256" key="1">
    <source>
        <dbReference type="ARBA" id="ARBA00010641"/>
    </source>
</evidence>
<evidence type="ECO:0000259" key="6">
    <source>
        <dbReference type="Pfam" id="PF08281"/>
    </source>
</evidence>
<evidence type="ECO:0000313" key="7">
    <source>
        <dbReference type="EMBL" id="SDS46041.1"/>
    </source>
</evidence>
<comment type="similarity">
    <text evidence="1">Belongs to the sigma-70 factor family. ECF subfamily.</text>
</comment>
<dbReference type="InterPro" id="IPR036388">
    <property type="entry name" value="WH-like_DNA-bd_sf"/>
</dbReference>
<proteinExistence type="inferred from homology"/>
<keyword evidence="2" id="KW-0805">Transcription regulation</keyword>
<dbReference type="Pfam" id="PF04542">
    <property type="entry name" value="Sigma70_r2"/>
    <property type="match status" value="1"/>
</dbReference>
<dbReference type="RefSeq" id="WP_091370280.1">
    <property type="nucleotide sequence ID" value="NZ_LT629740.1"/>
</dbReference>
<gene>
    <name evidence="7" type="ORF">SAMN05216490_1194</name>
</gene>
<dbReference type="InterPro" id="IPR014284">
    <property type="entry name" value="RNA_pol_sigma-70_dom"/>
</dbReference>
<name>A0A1H1SDN7_MUCMA</name>
<dbReference type="OrthoDB" id="9780326at2"/>
<keyword evidence="8" id="KW-1185">Reference proteome</keyword>
<dbReference type="PANTHER" id="PTHR43133">
    <property type="entry name" value="RNA POLYMERASE ECF-TYPE SIGMA FACTO"/>
    <property type="match status" value="1"/>
</dbReference>
<dbReference type="AlphaFoldDB" id="A0A1H1SDN7"/>
<keyword evidence="3" id="KW-0731">Sigma factor</keyword>
<dbReference type="STRING" id="652787.SAMN05216490_1194"/>
<dbReference type="InterPro" id="IPR013324">
    <property type="entry name" value="RNA_pol_sigma_r3/r4-like"/>
</dbReference>
<dbReference type="PANTHER" id="PTHR43133:SF45">
    <property type="entry name" value="RNA POLYMERASE ECF-TYPE SIGMA FACTOR"/>
    <property type="match status" value="1"/>
</dbReference>
<dbReference type="GO" id="GO:0016987">
    <property type="term" value="F:sigma factor activity"/>
    <property type="evidence" value="ECO:0007669"/>
    <property type="project" value="UniProtKB-KW"/>
</dbReference>
<dbReference type="Pfam" id="PF08281">
    <property type="entry name" value="Sigma70_r4_2"/>
    <property type="match status" value="1"/>
</dbReference>
<dbReference type="InterPro" id="IPR039425">
    <property type="entry name" value="RNA_pol_sigma-70-like"/>
</dbReference>
<dbReference type="Proteomes" id="UP000199679">
    <property type="component" value="Chromosome I"/>
</dbReference>
<dbReference type="EMBL" id="LT629740">
    <property type="protein sequence ID" value="SDS46041.1"/>
    <property type="molecule type" value="Genomic_DNA"/>
</dbReference>
<dbReference type="Gene3D" id="1.10.10.10">
    <property type="entry name" value="Winged helix-like DNA-binding domain superfamily/Winged helix DNA-binding domain"/>
    <property type="match status" value="1"/>
</dbReference>
<dbReference type="NCBIfam" id="TIGR02937">
    <property type="entry name" value="sigma70-ECF"/>
    <property type="match status" value="1"/>
</dbReference>
<evidence type="ECO:0000259" key="5">
    <source>
        <dbReference type="Pfam" id="PF04542"/>
    </source>
</evidence>
<reference evidence="7 8" key="1">
    <citation type="submission" date="2016-10" db="EMBL/GenBank/DDBJ databases">
        <authorList>
            <person name="de Groot N.N."/>
        </authorList>
    </citation>
    <scope>NUCLEOTIDE SEQUENCE [LARGE SCALE GENOMIC DNA]</scope>
    <source>
        <strain evidence="7 8">MP1X4</strain>
    </source>
</reference>
<dbReference type="InterPro" id="IPR013249">
    <property type="entry name" value="RNA_pol_sigma70_r4_t2"/>
</dbReference>
<dbReference type="Gene3D" id="1.10.1740.10">
    <property type="match status" value="1"/>
</dbReference>
<evidence type="ECO:0000256" key="2">
    <source>
        <dbReference type="ARBA" id="ARBA00023015"/>
    </source>
</evidence>